<comment type="subcellular location">
    <subcellularLocation>
        <location evidence="1 7">Cytoplasm</location>
    </subcellularLocation>
</comment>
<dbReference type="HAMAP" id="MF_01894">
    <property type="entry name" value="Smc_prok"/>
    <property type="match status" value="1"/>
</dbReference>
<dbReference type="GO" id="GO:0003677">
    <property type="term" value="F:DNA binding"/>
    <property type="evidence" value="ECO:0007669"/>
    <property type="project" value="UniProtKB-UniRule"/>
</dbReference>
<dbReference type="GO" id="GO:0016887">
    <property type="term" value="F:ATP hydrolysis activity"/>
    <property type="evidence" value="ECO:0007669"/>
    <property type="project" value="InterPro"/>
</dbReference>
<comment type="domain">
    <text evidence="7">Contains large globular domains required for ATP hydrolysis at each terminus and a third globular domain forming a flexible hinge near the middle of the molecule. These domains are separated by coiled-coil structures.</text>
</comment>
<reference evidence="10 11" key="1">
    <citation type="submission" date="2016-10" db="EMBL/GenBank/DDBJ databases">
        <authorList>
            <person name="de Groot N.N."/>
        </authorList>
    </citation>
    <scope>NUCLEOTIDE SEQUENCE [LARGE SCALE GENOMIC DNA]</scope>
    <source>
        <strain evidence="10 11">KHGC13</strain>
    </source>
</reference>
<comment type="function">
    <text evidence="7">Required for chromosome condensation and partitioning.</text>
</comment>
<dbReference type="Proteomes" id="UP000198817">
    <property type="component" value="Unassembled WGS sequence"/>
</dbReference>
<dbReference type="CDD" id="cd03278">
    <property type="entry name" value="ABC_SMC_barmotin"/>
    <property type="match status" value="1"/>
</dbReference>
<dbReference type="Gene3D" id="3.40.50.300">
    <property type="entry name" value="P-loop containing nucleotide triphosphate hydrolases"/>
    <property type="match status" value="2"/>
</dbReference>
<dbReference type="PIRSF" id="PIRSF005719">
    <property type="entry name" value="SMC"/>
    <property type="match status" value="1"/>
</dbReference>
<feature type="region of interest" description="Disordered" evidence="8">
    <location>
        <begin position="343"/>
        <end position="378"/>
    </location>
</feature>
<feature type="coiled-coil region" evidence="7">
    <location>
        <begin position="986"/>
        <end position="1023"/>
    </location>
</feature>
<evidence type="ECO:0000256" key="5">
    <source>
        <dbReference type="ARBA" id="ARBA00023054"/>
    </source>
</evidence>
<dbReference type="GO" id="GO:0007059">
    <property type="term" value="P:chromosome segregation"/>
    <property type="evidence" value="ECO:0007669"/>
    <property type="project" value="UniProtKB-UniRule"/>
</dbReference>
<dbReference type="SMART" id="SM00968">
    <property type="entry name" value="SMC_hinge"/>
    <property type="match status" value="1"/>
</dbReference>
<dbReference type="FunFam" id="3.40.50.300:FF:000984">
    <property type="entry name" value="Chromosome partition protein Smc"/>
    <property type="match status" value="1"/>
</dbReference>
<organism evidence="10 11">
    <name type="scientific">Eubacterium pyruvativorans</name>
    <dbReference type="NCBI Taxonomy" id="155865"/>
    <lineage>
        <taxon>Bacteria</taxon>
        <taxon>Bacillati</taxon>
        <taxon>Bacillota</taxon>
        <taxon>Clostridia</taxon>
        <taxon>Eubacteriales</taxon>
        <taxon>Eubacteriaceae</taxon>
        <taxon>Eubacterium</taxon>
    </lineage>
</organism>
<evidence type="ECO:0000313" key="11">
    <source>
        <dbReference type="Proteomes" id="UP000198817"/>
    </source>
</evidence>
<gene>
    <name evidence="7" type="primary">smc</name>
    <name evidence="10" type="ORF">SAMN05216508_101262</name>
</gene>
<dbReference type="RefSeq" id="WP_090469508.1">
    <property type="nucleotide sequence ID" value="NZ_FOWF01000005.1"/>
</dbReference>
<feature type="coiled-coil region" evidence="7">
    <location>
        <begin position="678"/>
        <end position="719"/>
    </location>
</feature>
<evidence type="ECO:0000256" key="3">
    <source>
        <dbReference type="ARBA" id="ARBA00022741"/>
    </source>
</evidence>
<evidence type="ECO:0000256" key="8">
    <source>
        <dbReference type="SAM" id="MobiDB-lite"/>
    </source>
</evidence>
<dbReference type="InterPro" id="IPR011890">
    <property type="entry name" value="SMC_prok"/>
</dbReference>
<proteinExistence type="inferred from homology"/>
<keyword evidence="3 7" id="KW-0547">Nucleotide-binding</keyword>
<feature type="binding site" evidence="7">
    <location>
        <begin position="32"/>
        <end position="39"/>
    </location>
    <ligand>
        <name>ATP</name>
        <dbReference type="ChEBI" id="CHEBI:30616"/>
    </ligand>
</feature>
<keyword evidence="2 7" id="KW-0963">Cytoplasm</keyword>
<feature type="compositionally biased region" description="Basic and acidic residues" evidence="8">
    <location>
        <begin position="419"/>
        <end position="431"/>
    </location>
</feature>
<sequence length="1186" mass="135085">MYFKRLEIHGFKSFADPAVIEFNEGITAIVGPNGSGKSNISDAIRWVLGEQSAKELRGGKMEEVIFNGTESRRARGMAEVTLVIDNAERKLNVDYTEVAVTRRMYRSGESEYLINGNNCRLKDIRELIMDTGIGVDGYSIIGQGRIADIISNKTESRRKIFEEAAGVVAYKTRRAEAVKKLETTSSNLERIDDIVSELDDRMGTLKRESDKAKKFQSLNERYRELEVNILLKNIEDAQEKAGKFKVDISDLKAKAEFTEDNRKRTGTDILDAEKRIERVRKQISEIHEKLPEVAEALSSARKEQQFNQERRKAIAADKQRNRDQLAALEIRIEAAEKEMGSLKDARGDLSARHHELNNDLEEKKRDYQRISRGSDESRKIIDEGNDRLYHLHSEAAAKKSEAESIESYSSSLEKRKRQLRSDSEAAESQKKVYEQKLRELENRMKTAQNNRERIEGEVLEAGNHFRQIREKREEARKSADRLRIQIGQMESRRKTIEEMEHNFEGYSNAVRYIMQSGLIGVEGVAADMLDVPAGMETAIDTALGAGRQNIVIRDDRAAKKAVTALKHNRAGRLTFLPVDTIEAKAAQVPPEIAEDEGFIGLAVELVHYNERYRNIFRYLLGRTGVVRDLDAAIRLSKNHGVRLKYVTLEGEVVNAGGAITGGRYRNQGATLSGRRNEISRLGNEIGAAQDALRKTENNIADLDRTLKMLTENINHLNGQQRENDLKLTALKPQIQALNTSADRIDQVVKKNGAEIESIDRELRETEHMAETLMEASRNAEEGIRKITREISEAEDAVAAKLDAVEAARKALTEARIALHELESEQNGQESIISRAKKELEELRRERTGLNDRGQELEREENRLNTGSSDASSEVRKLEQQMQTLEDRLDEFEKEQGEIEKKKTALSGEIIRYEQEINACRDQQYRLEVKAAKNETQLEHLKDKLWDEFELSMAQAMDLKWEVFVLSTSINEARDLKNQIRGLGDVNISAIREYESVRERYRFLQEQQTDVKMAQDELNAIIDDMDRKIDRKFRENFNHVEYNFERIFTELFGGGHAELHMTDERHPLESDIEIVSQPPGKRLQNINLLSGGEKTMTALALMFAVLCVKPTPFCILDEVEAALDDENIARFSTYLKNFHQTQFALITHQKATMEHADTLYGITMAEEGVSKIISLKLGDPEAENFVE</sequence>
<dbReference type="InterPro" id="IPR003395">
    <property type="entry name" value="RecF/RecN/SMC_N"/>
</dbReference>
<evidence type="ECO:0000256" key="1">
    <source>
        <dbReference type="ARBA" id="ARBA00004496"/>
    </source>
</evidence>
<dbReference type="GO" id="GO:0006260">
    <property type="term" value="P:DNA replication"/>
    <property type="evidence" value="ECO:0007669"/>
    <property type="project" value="UniProtKB-UniRule"/>
</dbReference>
<keyword evidence="5 7" id="KW-0175">Coiled coil</keyword>
<dbReference type="GO" id="GO:0030261">
    <property type="term" value="P:chromosome condensation"/>
    <property type="evidence" value="ECO:0007669"/>
    <property type="project" value="InterPro"/>
</dbReference>
<dbReference type="AlphaFoldDB" id="A0A1I7F516"/>
<dbReference type="NCBIfam" id="TIGR02168">
    <property type="entry name" value="SMC_prok_B"/>
    <property type="match status" value="1"/>
</dbReference>
<dbReference type="Pfam" id="PF02463">
    <property type="entry name" value="SMC_N"/>
    <property type="match status" value="1"/>
</dbReference>
<comment type="similarity">
    <text evidence="7">Belongs to the SMC family.</text>
</comment>
<dbReference type="GO" id="GO:0005694">
    <property type="term" value="C:chromosome"/>
    <property type="evidence" value="ECO:0007669"/>
    <property type="project" value="InterPro"/>
</dbReference>
<feature type="region of interest" description="Disordered" evidence="8">
    <location>
        <begin position="395"/>
        <end position="431"/>
    </location>
</feature>
<dbReference type="Pfam" id="PF06470">
    <property type="entry name" value="SMC_hinge"/>
    <property type="match status" value="1"/>
</dbReference>
<dbReference type="SUPFAM" id="SSF52540">
    <property type="entry name" value="P-loop containing nucleoside triphosphate hydrolases"/>
    <property type="match status" value="2"/>
</dbReference>
<evidence type="ECO:0000256" key="2">
    <source>
        <dbReference type="ARBA" id="ARBA00022490"/>
    </source>
</evidence>
<dbReference type="GO" id="GO:0005524">
    <property type="term" value="F:ATP binding"/>
    <property type="evidence" value="ECO:0007669"/>
    <property type="project" value="UniProtKB-UniRule"/>
</dbReference>
<dbReference type="OrthoDB" id="9808768at2"/>
<keyword evidence="4 7" id="KW-0067">ATP-binding</keyword>
<dbReference type="PANTHER" id="PTHR43977">
    <property type="entry name" value="STRUCTURAL MAINTENANCE OF CHROMOSOMES PROTEIN 3"/>
    <property type="match status" value="1"/>
</dbReference>
<name>A0A1I7F516_9FIRM</name>
<evidence type="ECO:0000256" key="6">
    <source>
        <dbReference type="ARBA" id="ARBA00023125"/>
    </source>
</evidence>
<dbReference type="InterPro" id="IPR024704">
    <property type="entry name" value="SMC"/>
</dbReference>
<evidence type="ECO:0000256" key="4">
    <source>
        <dbReference type="ARBA" id="ARBA00022840"/>
    </source>
</evidence>
<dbReference type="SUPFAM" id="SSF75553">
    <property type="entry name" value="Smc hinge domain"/>
    <property type="match status" value="1"/>
</dbReference>
<dbReference type="InterPro" id="IPR027417">
    <property type="entry name" value="P-loop_NTPase"/>
</dbReference>
<dbReference type="Gene3D" id="1.20.1060.20">
    <property type="match status" value="1"/>
</dbReference>
<keyword evidence="6 7" id="KW-0238">DNA-binding</keyword>
<accession>A0A1I7F516</accession>
<keyword evidence="11" id="KW-1185">Reference proteome</keyword>
<comment type="subunit">
    <text evidence="7">Homodimer.</text>
</comment>
<dbReference type="STRING" id="155865.SAMN05216515_105116"/>
<evidence type="ECO:0000256" key="7">
    <source>
        <dbReference type="HAMAP-Rule" id="MF_01894"/>
    </source>
</evidence>
<evidence type="ECO:0000259" key="9">
    <source>
        <dbReference type="SMART" id="SM00968"/>
    </source>
</evidence>
<dbReference type="Gene3D" id="3.30.70.1620">
    <property type="match status" value="1"/>
</dbReference>
<feature type="region of interest" description="Disordered" evidence="8">
    <location>
        <begin position="843"/>
        <end position="873"/>
    </location>
</feature>
<dbReference type="GO" id="GO:0007062">
    <property type="term" value="P:sister chromatid cohesion"/>
    <property type="evidence" value="ECO:0007669"/>
    <property type="project" value="InterPro"/>
</dbReference>
<dbReference type="InterPro" id="IPR036277">
    <property type="entry name" value="SMC_hinge_sf"/>
</dbReference>
<dbReference type="FunFam" id="3.40.50.300:FF:000901">
    <property type="entry name" value="Chromosome partition protein Smc"/>
    <property type="match status" value="1"/>
</dbReference>
<evidence type="ECO:0000313" key="10">
    <source>
        <dbReference type="EMBL" id="SFU31242.1"/>
    </source>
</evidence>
<dbReference type="InterPro" id="IPR010935">
    <property type="entry name" value="SMC_hinge"/>
</dbReference>
<feature type="compositionally biased region" description="Basic and acidic residues" evidence="8">
    <location>
        <begin position="843"/>
        <end position="862"/>
    </location>
</feature>
<feature type="coiled-coil region" evidence="7">
    <location>
        <begin position="234"/>
        <end position="289"/>
    </location>
</feature>
<protein>
    <recommendedName>
        <fullName evidence="7">Chromosome partition protein Smc</fullName>
    </recommendedName>
</protein>
<dbReference type="GO" id="GO:0005737">
    <property type="term" value="C:cytoplasm"/>
    <property type="evidence" value="ECO:0007669"/>
    <property type="project" value="UniProtKB-SubCell"/>
</dbReference>
<feature type="domain" description="SMC hinge" evidence="9">
    <location>
        <begin position="519"/>
        <end position="636"/>
    </location>
</feature>
<dbReference type="EMBL" id="FPBT01000001">
    <property type="protein sequence ID" value="SFU31242.1"/>
    <property type="molecule type" value="Genomic_DNA"/>
</dbReference>